<sequence length="434" mass="46701">MLAASGHQGSEGNDRTLLYFGWLTLFIYLATPAGALVDIQTSYVLKNELHATATQISTFRLVTGIPVYVAFVFGLARDQWNPLGLRDRGYFLIFAPMTALACVWMAYSGFSYTGLLAGTLMAMLAFRFVAAAYQGLIALVGQEKLMSGRLSALWNVIGSVPVVAGAFASGYVSDHLAAAEAFFLVAIVNLLIVALALWKPPSVFGQIYDRPLARATDFVGNVRRLVRHKAVYPAVLICFLWNFAPGSATPLQFYLTNELHASDSVYSYYNGIFAAAFVPTFLLYGYLCKRVALNRLLWWGTIIAVPQMVPLAFIHSADLALVLAAPIGLMGGIATAAYLDLAMRSCPPGLQGTLMMLVDGVLALSGRAGDLLGSWIYNSVPSHGFTYCVIATTAVYGLILAVIPLAPKALIATRDGEPALTAQAEALNESRESL</sequence>
<protein>
    <submittedName>
        <fullName evidence="7">MFS transporter</fullName>
    </submittedName>
</protein>
<evidence type="ECO:0000313" key="7">
    <source>
        <dbReference type="EMBL" id="QBP12992.1"/>
    </source>
</evidence>
<dbReference type="AlphaFoldDB" id="A0A132HDQ1"/>
<dbReference type="Gene3D" id="1.20.1250.20">
    <property type="entry name" value="MFS general substrate transporter like domains"/>
    <property type="match status" value="2"/>
</dbReference>
<comment type="subcellular location">
    <subcellularLocation>
        <location evidence="1">Membrane</location>
        <topology evidence="1">Multi-pass membrane protein</topology>
    </subcellularLocation>
</comment>
<dbReference type="Proteomes" id="UP000253772">
    <property type="component" value="Chromosome c2"/>
</dbReference>
<dbReference type="PANTHER" id="PTHR31585">
    <property type="entry name" value="FOLATE-BIOPTERIN TRANSPORTER 1, CHLOROPLASTIC"/>
    <property type="match status" value="1"/>
</dbReference>
<evidence type="ECO:0000256" key="6">
    <source>
        <dbReference type="ARBA" id="ARBA00023136"/>
    </source>
</evidence>
<name>A0A132HDQ1_9BURK</name>
<evidence type="ECO:0000256" key="5">
    <source>
        <dbReference type="ARBA" id="ARBA00022989"/>
    </source>
</evidence>
<proteinExistence type="inferred from homology"/>
<comment type="similarity">
    <text evidence="2">Belongs to the major facilitator superfamily. Folate-biopterin transporter (TC 2.A.71) family.</text>
</comment>
<evidence type="ECO:0000313" key="8">
    <source>
        <dbReference type="Proteomes" id="UP000253772"/>
    </source>
</evidence>
<evidence type="ECO:0000256" key="2">
    <source>
        <dbReference type="ARBA" id="ARBA00007015"/>
    </source>
</evidence>
<dbReference type="RefSeq" id="WP_008652000.1">
    <property type="nucleotide sequence ID" value="NZ_CP037901.1"/>
</dbReference>
<dbReference type="Pfam" id="PF07690">
    <property type="entry name" value="MFS_1"/>
    <property type="match status" value="1"/>
</dbReference>
<dbReference type="InterPro" id="IPR039309">
    <property type="entry name" value="BT1"/>
</dbReference>
<evidence type="ECO:0000256" key="4">
    <source>
        <dbReference type="ARBA" id="ARBA00022692"/>
    </source>
</evidence>
<keyword evidence="3" id="KW-0813">Transport</keyword>
<evidence type="ECO:0000256" key="1">
    <source>
        <dbReference type="ARBA" id="ARBA00004141"/>
    </source>
</evidence>
<dbReference type="GO" id="GO:0016020">
    <property type="term" value="C:membrane"/>
    <property type="evidence" value="ECO:0007669"/>
    <property type="project" value="UniProtKB-SubCell"/>
</dbReference>
<dbReference type="PANTHER" id="PTHR31585:SF0">
    <property type="entry name" value="FOLATE-BIOPTERIN TRANSPORTER 1, CHLOROPLASTIC"/>
    <property type="match status" value="1"/>
</dbReference>
<accession>A0A132HDQ1</accession>
<keyword evidence="5" id="KW-1133">Transmembrane helix</keyword>
<organism evidence="7 8">
    <name type="scientific">Cupriavidus metallidurans</name>
    <dbReference type="NCBI Taxonomy" id="119219"/>
    <lineage>
        <taxon>Bacteria</taxon>
        <taxon>Pseudomonadati</taxon>
        <taxon>Pseudomonadota</taxon>
        <taxon>Betaproteobacteria</taxon>
        <taxon>Burkholderiales</taxon>
        <taxon>Burkholderiaceae</taxon>
        <taxon>Cupriavidus</taxon>
    </lineage>
</organism>
<dbReference type="OrthoDB" id="8951004at2"/>
<dbReference type="InterPro" id="IPR036259">
    <property type="entry name" value="MFS_trans_sf"/>
</dbReference>
<keyword evidence="6" id="KW-0472">Membrane</keyword>
<dbReference type="GO" id="GO:0022857">
    <property type="term" value="F:transmembrane transporter activity"/>
    <property type="evidence" value="ECO:0007669"/>
    <property type="project" value="InterPro"/>
</dbReference>
<dbReference type="OMA" id="GIDDHWF"/>
<reference evidence="7 8" key="1">
    <citation type="submission" date="2019-03" db="EMBL/GenBank/DDBJ databases">
        <title>Comparative insights into the high quality Complete genome sequence of highly metal resistant Cupriavidus metallidurans strain BS1 isolated from a gold-copper mine.</title>
        <authorList>
            <person name="Mazhar H.S."/>
            <person name="Rensing C."/>
        </authorList>
    </citation>
    <scope>NUCLEOTIDE SEQUENCE [LARGE SCALE GENOMIC DNA]</scope>
    <source>
        <strain evidence="7 8">BS1</strain>
    </source>
</reference>
<dbReference type="InterPro" id="IPR011701">
    <property type="entry name" value="MFS"/>
</dbReference>
<keyword evidence="4" id="KW-0812">Transmembrane</keyword>
<evidence type="ECO:0000256" key="3">
    <source>
        <dbReference type="ARBA" id="ARBA00022448"/>
    </source>
</evidence>
<dbReference type="GeneID" id="60826102"/>
<dbReference type="SUPFAM" id="SSF103473">
    <property type="entry name" value="MFS general substrate transporter"/>
    <property type="match status" value="1"/>
</dbReference>
<dbReference type="EMBL" id="CP037901">
    <property type="protein sequence ID" value="QBP12992.1"/>
    <property type="molecule type" value="Genomic_DNA"/>
</dbReference>
<gene>
    <name evidence="7" type="ORF">DDF84_025405</name>
</gene>